<proteinExistence type="predicted"/>
<dbReference type="Proteomes" id="UP000515561">
    <property type="component" value="Chromosome"/>
</dbReference>
<evidence type="ECO:0000259" key="1">
    <source>
        <dbReference type="Pfam" id="PF01551"/>
    </source>
</evidence>
<keyword evidence="3" id="KW-1185">Reference proteome</keyword>
<dbReference type="PANTHER" id="PTHR21666:SF268">
    <property type="entry name" value="PEPTIDASE M23 DOMAIN-CONTAINING PROTEIN"/>
    <property type="match status" value="1"/>
</dbReference>
<dbReference type="AlphaFoldDB" id="A0A6S6R701"/>
<dbReference type="InterPro" id="IPR016047">
    <property type="entry name" value="M23ase_b-sheet_dom"/>
</dbReference>
<dbReference type="CDD" id="cd12797">
    <property type="entry name" value="M23_peptidase"/>
    <property type="match status" value="1"/>
</dbReference>
<feature type="domain" description="M23ase beta-sheet core" evidence="1">
    <location>
        <begin position="187"/>
        <end position="288"/>
    </location>
</feature>
<sequence length="309" mass="35595">MLDQDRVIAELKKKDRKNRLCVPVQRTARRKENRSNSIKQVELFVCLLMLLFSAVLSVRTQNRIQLHIYEQVLKAEGVNYDSFREMLLEESYIDLIKKGENEDAEHLTLLMLLSQSDLQNGRISKKNMDYLLRSIRNTDYFKELKSYYQAILRDIKVFPIAANAEGEFLVTFEDSWNSFRSYGGKRRHEGTDLMAVDNLRGVHRIISATDGTVEKMGWLEQGGYRVGIRGIEGAYFYYAHLDSYAKNLTVGDKVSAGDFLGFMGDSGYGKEGTVGKFDVHLHFGIYVETPFGELSVNPYYILRYLNKTK</sequence>
<reference evidence="2 3" key="1">
    <citation type="journal article" date="2016" name="Int. J. Syst. Evol. Microbiol.">
        <title>Descriptions of Anaerotaenia torta gen. nov., sp. nov. and Anaerocolumna cellulosilytica gen. nov., sp. nov. isolated from a methanogenic reactor of cattle waste.</title>
        <authorList>
            <person name="Uek A."/>
            <person name="Ohtaki Y."/>
            <person name="Kaku N."/>
            <person name="Ueki K."/>
        </authorList>
    </citation>
    <scope>NUCLEOTIDE SEQUENCE [LARGE SCALE GENOMIC DNA]</scope>
    <source>
        <strain evidence="2 3">SN021</strain>
    </source>
</reference>
<gene>
    <name evidence="2" type="ORF">acsn021_27710</name>
</gene>
<organism evidence="2 3">
    <name type="scientific">Anaerocolumna cellulosilytica</name>
    <dbReference type="NCBI Taxonomy" id="433286"/>
    <lineage>
        <taxon>Bacteria</taxon>
        <taxon>Bacillati</taxon>
        <taxon>Bacillota</taxon>
        <taxon>Clostridia</taxon>
        <taxon>Lachnospirales</taxon>
        <taxon>Lachnospiraceae</taxon>
        <taxon>Anaerocolumna</taxon>
    </lineage>
</organism>
<protein>
    <recommendedName>
        <fullName evidence="1">M23ase beta-sheet core domain-containing protein</fullName>
    </recommendedName>
</protein>
<accession>A0A6S6R701</accession>
<dbReference type="GO" id="GO:0004222">
    <property type="term" value="F:metalloendopeptidase activity"/>
    <property type="evidence" value="ECO:0007669"/>
    <property type="project" value="TreeGrafter"/>
</dbReference>
<dbReference type="Pfam" id="PF01551">
    <property type="entry name" value="Peptidase_M23"/>
    <property type="match status" value="1"/>
</dbReference>
<name>A0A6S6R701_9FIRM</name>
<dbReference type="InterPro" id="IPR050570">
    <property type="entry name" value="Cell_wall_metabolism_enzyme"/>
</dbReference>
<dbReference type="PANTHER" id="PTHR21666">
    <property type="entry name" value="PEPTIDASE-RELATED"/>
    <property type="match status" value="1"/>
</dbReference>
<dbReference type="InterPro" id="IPR011055">
    <property type="entry name" value="Dup_hybrid_motif"/>
</dbReference>
<dbReference type="Gene3D" id="2.70.70.10">
    <property type="entry name" value="Glucose Permease (Domain IIA)"/>
    <property type="match status" value="1"/>
</dbReference>
<dbReference type="RefSeq" id="WP_243167924.1">
    <property type="nucleotide sequence ID" value="NZ_AP023367.1"/>
</dbReference>
<evidence type="ECO:0000313" key="3">
    <source>
        <dbReference type="Proteomes" id="UP000515561"/>
    </source>
</evidence>
<evidence type="ECO:0000313" key="2">
    <source>
        <dbReference type="EMBL" id="BCJ95202.1"/>
    </source>
</evidence>
<dbReference type="KEGG" id="acel:acsn021_27710"/>
<dbReference type="EMBL" id="AP023367">
    <property type="protein sequence ID" value="BCJ95202.1"/>
    <property type="molecule type" value="Genomic_DNA"/>
</dbReference>
<dbReference type="SUPFAM" id="SSF51261">
    <property type="entry name" value="Duplicated hybrid motif"/>
    <property type="match status" value="1"/>
</dbReference>